<organism evidence="1 2">
    <name type="scientific">Epilithonimonas mollis</name>
    <dbReference type="NCBI Taxonomy" id="216903"/>
    <lineage>
        <taxon>Bacteria</taxon>
        <taxon>Pseudomonadati</taxon>
        <taxon>Bacteroidota</taxon>
        <taxon>Flavobacteriia</taxon>
        <taxon>Flavobacteriales</taxon>
        <taxon>Weeksellaceae</taxon>
        <taxon>Chryseobacterium group</taxon>
        <taxon>Epilithonimonas</taxon>
    </lineage>
</organism>
<dbReference type="EMBL" id="FRAM01000006">
    <property type="protein sequence ID" value="SHK71617.1"/>
    <property type="molecule type" value="Genomic_DNA"/>
</dbReference>
<keyword evidence="2" id="KW-1185">Reference proteome</keyword>
<evidence type="ECO:0000313" key="2">
    <source>
        <dbReference type="Proteomes" id="UP000184498"/>
    </source>
</evidence>
<dbReference type="Proteomes" id="UP000184498">
    <property type="component" value="Unassembled WGS sequence"/>
</dbReference>
<dbReference type="Pfam" id="PF08843">
    <property type="entry name" value="AbiEii"/>
    <property type="match status" value="1"/>
</dbReference>
<dbReference type="InterPro" id="IPR014942">
    <property type="entry name" value="AbiEii"/>
</dbReference>
<dbReference type="RefSeq" id="WP_084081384.1">
    <property type="nucleotide sequence ID" value="NZ_FRAM01000006.1"/>
</dbReference>
<dbReference type="Gene3D" id="3.10.450.620">
    <property type="entry name" value="JHP933, nucleotidyltransferase-like core domain"/>
    <property type="match status" value="1"/>
</dbReference>
<evidence type="ECO:0000313" key="1">
    <source>
        <dbReference type="EMBL" id="SHK71617.1"/>
    </source>
</evidence>
<gene>
    <name evidence="1" type="ORF">SAMN05444371_3427</name>
</gene>
<dbReference type="OrthoDB" id="9780929at2"/>
<name>A0A1M6UQW5_9FLAO</name>
<reference evidence="2" key="1">
    <citation type="submission" date="2016-11" db="EMBL/GenBank/DDBJ databases">
        <authorList>
            <person name="Varghese N."/>
            <person name="Submissions S."/>
        </authorList>
    </citation>
    <scope>NUCLEOTIDE SEQUENCE [LARGE SCALE GENOMIC DNA]</scope>
    <source>
        <strain evidence="2">DSM 18016</strain>
    </source>
</reference>
<dbReference type="AlphaFoldDB" id="A0A1M6UQW5"/>
<accession>A0A1M6UQW5</accession>
<dbReference type="GO" id="GO:0016740">
    <property type="term" value="F:transferase activity"/>
    <property type="evidence" value="ECO:0007669"/>
    <property type="project" value="UniProtKB-KW"/>
</dbReference>
<keyword evidence="1" id="KW-0808">Transferase</keyword>
<proteinExistence type="predicted"/>
<sequence length="239" mass="27970">MNLHHNKKLFEQAIRFTADKLKIRSIYVEKDYWVTLALYKINLNNIGKYVVFKGGTALSKCYKLIERFSEDIDLVILRNENETDSRMKAKLKEVSLAIEDELPEIEIDGITRKMGMNRKTAHSYTKLFKGDFGQVRDFIVLESSWLGNHEPFSKRKIQSLIGETLERENQLETVNNFEIQAFEMNVLEPSRTICEKIMSLVKFSYTENPIQDFKNKIRHPYDLHQLLQQPFNGNSKSKG</sequence>
<protein>
    <submittedName>
        <fullName evidence="1">Nucleotidyl transferase AbiEii toxin, Type IV TA system</fullName>
    </submittedName>
</protein>
<dbReference type="STRING" id="216903.SAMN05444371_3427"/>